<feature type="domain" description="Protein kinase" evidence="5">
    <location>
        <begin position="113"/>
        <end position="526"/>
    </location>
</feature>
<name>A0A8J5LDS3_ZINOF</name>
<organism evidence="6 7">
    <name type="scientific">Zingiber officinale</name>
    <name type="common">Ginger</name>
    <name type="synonym">Amomum zingiber</name>
    <dbReference type="NCBI Taxonomy" id="94328"/>
    <lineage>
        <taxon>Eukaryota</taxon>
        <taxon>Viridiplantae</taxon>
        <taxon>Streptophyta</taxon>
        <taxon>Embryophyta</taxon>
        <taxon>Tracheophyta</taxon>
        <taxon>Spermatophyta</taxon>
        <taxon>Magnoliopsida</taxon>
        <taxon>Liliopsida</taxon>
        <taxon>Zingiberales</taxon>
        <taxon>Zingiberaceae</taxon>
        <taxon>Zingiber</taxon>
    </lineage>
</organism>
<dbReference type="InterPro" id="IPR036322">
    <property type="entry name" value="WD40_repeat_dom_sf"/>
</dbReference>
<feature type="coiled-coil region" evidence="4">
    <location>
        <begin position="559"/>
        <end position="586"/>
    </location>
</feature>
<dbReference type="Pfam" id="PF00400">
    <property type="entry name" value="WD40"/>
    <property type="match status" value="2"/>
</dbReference>
<dbReference type="InterPro" id="IPR015943">
    <property type="entry name" value="WD40/YVTN_repeat-like_dom_sf"/>
</dbReference>
<dbReference type="InterPro" id="IPR000719">
    <property type="entry name" value="Prot_kinase_dom"/>
</dbReference>
<dbReference type="InterPro" id="IPR044630">
    <property type="entry name" value="SPA1/2/3/4"/>
</dbReference>
<evidence type="ECO:0000256" key="1">
    <source>
        <dbReference type="ARBA" id="ARBA00022574"/>
    </source>
</evidence>
<keyword evidence="4" id="KW-0175">Coiled coil</keyword>
<keyword evidence="1 3" id="KW-0853">WD repeat</keyword>
<evidence type="ECO:0000256" key="3">
    <source>
        <dbReference type="PROSITE-ProRule" id="PRU00221"/>
    </source>
</evidence>
<evidence type="ECO:0000259" key="5">
    <source>
        <dbReference type="PROSITE" id="PS50011"/>
    </source>
</evidence>
<dbReference type="InterPro" id="IPR001680">
    <property type="entry name" value="WD40_rpt"/>
</dbReference>
<evidence type="ECO:0000313" key="6">
    <source>
        <dbReference type="EMBL" id="KAG6510357.1"/>
    </source>
</evidence>
<dbReference type="PANTHER" id="PTHR44218">
    <property type="entry name" value="PROTEIN SPA1-RELATED 2"/>
    <property type="match status" value="1"/>
</dbReference>
<accession>A0A8J5LDS3</accession>
<dbReference type="EMBL" id="JACMSC010000008">
    <property type="protein sequence ID" value="KAG6510357.1"/>
    <property type="molecule type" value="Genomic_DNA"/>
</dbReference>
<gene>
    <name evidence="6" type="ORF">ZIOFF_028367</name>
</gene>
<dbReference type="GO" id="GO:0005524">
    <property type="term" value="F:ATP binding"/>
    <property type="evidence" value="ECO:0007669"/>
    <property type="project" value="InterPro"/>
</dbReference>
<dbReference type="GO" id="GO:0004672">
    <property type="term" value="F:protein kinase activity"/>
    <property type="evidence" value="ECO:0007669"/>
    <property type="project" value="InterPro"/>
</dbReference>
<proteinExistence type="predicted"/>
<sequence length="1121" mass="126590">MEAITDINDAVGGLEVDHLKFKEMEHLEEQTQSYNVMEVSAPATIEHISSVCYTELNSELFVGQSAYFGSKPHFEHEALYTKPSKDPITELTLRNFKRPYLSADDQTDSDKDLQLRKGLEEGTGKLVLRPKYLLHEDSSNEIDTGIPFLPQTNTQKLYLSSQFDQNLSQLCDCSTQNEKYIASGNADMHCTSPSQANGLDDTGSQLFSVMNALKRKDIELSCHDDNKFHKCAYKSGQFTHFKADSASPSATINNKLSGIPTKGISIRSFLKPKNKLTEVEKLHIFKLIVDLVSNLHSQGFILKHLRPSHFIIFPTKQVKYVGPLIDKGQRESLFAKTELDGDCLENTWKRRRSILGKRNAAEASTKKLVFSRHSGVLKEELSKDFDKQSSNVESCCEICDRLLVNVSRMLQTSLVILGLSSGGQNTISEVLKLEERWYVSPEELNEGLYSSSSNVYSLGVLLFELFCHFESREVHFAAMLNLRHRILPPNFLSKQPKESGICLWMLHPDPSSRPKTRDILNCNVFCKDRELSAAEQLSSTIDYEHSEADLLLHFLSTLRKHKELQIDKLMENLGSIEEDIRDTKKRHFSNEHTSRDIFLQENSTGMSDFYACKEPLPQDLGSEFSVVNTDARTLMNNFESIESAYFSMRSKSSEIDIGLALRQDINILKAPNELYTFGNNTKLSYMKDDSSNQRGLFFEGLCKYACYKKFVVRGSLRNPDILNSANVICSLSFDKNEEYFAAAGASKKIKVFEFDAFQNYTLDINYPVLEMSSKSKLSCLCWNRYIRNYLASTDYDGVVQPMDSKEVGNDSTTPLLGFPSRGEYPDKMTFPSFLPNHFLELIWDSLEAVHEQSTLEIALLEELIFLLVPSDKILQDNSILLMQLWDASTGQGFHQYTDHEKRAWCVDFSSEAPTKLASGSDDCSVKLWSIHEKECIKTIKSVANVCCVQFSPYSSNLLAFGSADYGIYCYDIRNTRIPWCTLAGHRRTVSYIKFVNSNTIVSASTDNTLKLWDLKKTVAAGLSTNACTLTMTGHSNEKNFVGLSVCDGYILCGSETNEVYAYHKKFPMPITSYKFGNFDPITGHEIGGDSTHFVSSICWRRTSNMVLAANSSGCIRLLQMV</sequence>
<protein>
    <recommendedName>
        <fullName evidence="5">Protein kinase domain-containing protein</fullName>
    </recommendedName>
</protein>
<dbReference type="GO" id="GO:0009640">
    <property type="term" value="P:photomorphogenesis"/>
    <property type="evidence" value="ECO:0007669"/>
    <property type="project" value="InterPro"/>
</dbReference>
<dbReference type="PROSITE" id="PS50294">
    <property type="entry name" value="WD_REPEATS_REGION"/>
    <property type="match status" value="2"/>
</dbReference>
<dbReference type="Gene3D" id="1.10.510.10">
    <property type="entry name" value="Transferase(Phosphotransferase) domain 1"/>
    <property type="match status" value="1"/>
</dbReference>
<evidence type="ECO:0000256" key="4">
    <source>
        <dbReference type="SAM" id="Coils"/>
    </source>
</evidence>
<dbReference type="PROSITE" id="PS50011">
    <property type="entry name" value="PROTEIN_KINASE_DOM"/>
    <property type="match status" value="1"/>
</dbReference>
<dbReference type="PROSITE" id="PS00678">
    <property type="entry name" value="WD_REPEATS_1"/>
    <property type="match status" value="1"/>
</dbReference>
<keyword evidence="2" id="KW-0677">Repeat</keyword>
<dbReference type="InterPro" id="IPR019775">
    <property type="entry name" value="WD40_repeat_CS"/>
</dbReference>
<comment type="caution">
    <text evidence="6">The sequence shown here is derived from an EMBL/GenBank/DDBJ whole genome shotgun (WGS) entry which is preliminary data.</text>
</comment>
<evidence type="ECO:0000256" key="2">
    <source>
        <dbReference type="ARBA" id="ARBA00022737"/>
    </source>
</evidence>
<feature type="repeat" description="WD" evidence="3">
    <location>
        <begin position="982"/>
        <end position="1015"/>
    </location>
</feature>
<keyword evidence="7" id="KW-1185">Reference proteome</keyword>
<dbReference type="PROSITE" id="PS50082">
    <property type="entry name" value="WD_REPEATS_2"/>
    <property type="match status" value="2"/>
</dbReference>
<dbReference type="SUPFAM" id="SSF50978">
    <property type="entry name" value="WD40 repeat-like"/>
    <property type="match status" value="1"/>
</dbReference>
<dbReference type="InterPro" id="IPR011009">
    <property type="entry name" value="Kinase-like_dom_sf"/>
</dbReference>
<dbReference type="SMART" id="SM00320">
    <property type="entry name" value="WD40"/>
    <property type="match status" value="7"/>
</dbReference>
<evidence type="ECO:0000313" key="7">
    <source>
        <dbReference type="Proteomes" id="UP000734854"/>
    </source>
</evidence>
<reference evidence="6 7" key="1">
    <citation type="submission" date="2020-08" db="EMBL/GenBank/DDBJ databases">
        <title>Plant Genome Project.</title>
        <authorList>
            <person name="Zhang R.-G."/>
        </authorList>
    </citation>
    <scope>NUCLEOTIDE SEQUENCE [LARGE SCALE GENOMIC DNA]</scope>
    <source>
        <tissue evidence="6">Rhizome</tissue>
    </source>
</reference>
<dbReference type="Gene3D" id="2.130.10.10">
    <property type="entry name" value="YVTN repeat-like/Quinoprotein amine dehydrogenase"/>
    <property type="match status" value="2"/>
</dbReference>
<dbReference type="SUPFAM" id="SSF56112">
    <property type="entry name" value="Protein kinase-like (PK-like)"/>
    <property type="match status" value="1"/>
</dbReference>
<dbReference type="AlphaFoldDB" id="A0A8J5LDS3"/>
<feature type="repeat" description="WD" evidence="3">
    <location>
        <begin position="896"/>
        <end position="938"/>
    </location>
</feature>
<dbReference type="PANTHER" id="PTHR44218:SF6">
    <property type="entry name" value="PROTEIN SUPPRESSOR OF PHYA-105 1"/>
    <property type="match status" value="1"/>
</dbReference>
<dbReference type="Proteomes" id="UP000734854">
    <property type="component" value="Unassembled WGS sequence"/>
</dbReference>